<dbReference type="SUPFAM" id="SSF63562">
    <property type="entry name" value="RPB6/omega subunit-like"/>
    <property type="match status" value="1"/>
</dbReference>
<dbReference type="InterPro" id="IPR036161">
    <property type="entry name" value="RPB6/omega-like_sf"/>
</dbReference>
<dbReference type="OrthoDB" id="10567at2157"/>
<dbReference type="Proteomes" id="UP000029084">
    <property type="component" value="Chromosome"/>
</dbReference>
<dbReference type="GO" id="GO:0003677">
    <property type="term" value="F:DNA binding"/>
    <property type="evidence" value="ECO:0007669"/>
    <property type="project" value="UniProtKB-UniRule"/>
</dbReference>
<dbReference type="Proteomes" id="UP000062398">
    <property type="component" value="Chromosome"/>
</dbReference>
<evidence type="ECO:0000313" key="8">
    <source>
        <dbReference type="EMBL" id="AKV81395.1"/>
    </source>
</evidence>
<evidence type="ECO:0000313" key="14">
    <source>
        <dbReference type="Proteomes" id="UP000062475"/>
    </source>
</evidence>
<sequence>MSQDEGKGINPLTEVYVESWRNRLTSYERARIISARALQLAMGASPLIDVSSTGLEGASSIRIAEEEFRSNLLPISVRRRFPNGKVELISVMKIISKSPRPLADDVSHAE</sequence>
<evidence type="ECO:0000256" key="2">
    <source>
        <dbReference type="ARBA" id="ARBA00023163"/>
    </source>
</evidence>
<dbReference type="AlphaFoldDB" id="A0A088E7V9"/>
<dbReference type="GO" id="GO:0003899">
    <property type="term" value="F:DNA-directed RNA polymerase activity"/>
    <property type="evidence" value="ECO:0007669"/>
    <property type="project" value="UniProtKB-UniRule"/>
</dbReference>
<evidence type="ECO:0000313" key="7">
    <source>
        <dbReference type="EMBL" id="AKV79150.1"/>
    </source>
</evidence>
<evidence type="ECO:0000313" key="11">
    <source>
        <dbReference type="Proteomes" id="UP000056255"/>
    </source>
</evidence>
<dbReference type="InterPro" id="IPR006110">
    <property type="entry name" value="Pol_omega/Rpo6/RPB6"/>
</dbReference>
<evidence type="ECO:0000313" key="4">
    <source>
        <dbReference type="EMBL" id="AIM27812.1"/>
    </source>
</evidence>
<dbReference type="Gene3D" id="3.90.940.10">
    <property type="match status" value="1"/>
</dbReference>
<dbReference type="InterPro" id="IPR006111">
    <property type="entry name" value="Rpo6/Rpb6"/>
</dbReference>
<dbReference type="EC" id="2.7.7.6" evidence="3"/>
<dbReference type="HAMAP" id="MF_00192">
    <property type="entry name" value="RNApol_arch_Rpo6"/>
    <property type="match status" value="1"/>
</dbReference>
<dbReference type="PANTHER" id="PTHR47227:SF5">
    <property type="entry name" value="DNA-DIRECTED RNA POLYMERASES I, II, AND III SUBUNIT RPABC2"/>
    <property type="match status" value="1"/>
</dbReference>
<evidence type="ECO:0000256" key="3">
    <source>
        <dbReference type="HAMAP-Rule" id="MF_00192"/>
    </source>
</evidence>
<dbReference type="GO" id="GO:0042797">
    <property type="term" value="P:tRNA transcription by RNA polymerase III"/>
    <property type="evidence" value="ECO:0007669"/>
    <property type="project" value="TreeGrafter"/>
</dbReference>
<dbReference type="GeneID" id="91756185"/>
<dbReference type="GO" id="GO:0000428">
    <property type="term" value="C:DNA-directed RNA polymerase complex"/>
    <property type="evidence" value="ECO:0007669"/>
    <property type="project" value="UniProtKB-KW"/>
</dbReference>
<dbReference type="NCBIfam" id="NF002207">
    <property type="entry name" value="PRK01099.1-2"/>
    <property type="match status" value="1"/>
</dbReference>
<reference evidence="9 11" key="3">
    <citation type="submission" date="2015-07" db="EMBL/GenBank/DDBJ databases">
        <title>Physiological, transcriptional responses and genome re-sequencing of acid resistant extremely thermoacidophilic Metallosphaera sedula SARC-M1.</title>
        <authorList>
            <person name="Ai C."/>
            <person name="McCarthy S."/>
            <person name="Eckrich V."/>
            <person name="Rudrappa D."/>
            <person name="Qiu G."/>
            <person name="Blum P."/>
        </authorList>
    </citation>
    <scope>NUCLEOTIDE SEQUENCE [LARGE SCALE GENOMIC DNA]</scope>
    <source>
        <strain evidence="9 11">SARC-M1</strain>
    </source>
</reference>
<reference evidence="4 10" key="1">
    <citation type="journal article" date="2014" name="J. Bacteriol.">
        <title>Role of an Archaeal PitA Transporter in the Copper and Arsenic Resistance of Metallosphaera sedula, an Extreme Thermoacidophile.</title>
        <authorList>
            <person name="McCarthy S."/>
            <person name="Ai C."/>
            <person name="Wheaton G."/>
            <person name="Tevatia R."/>
            <person name="Eckrich V."/>
            <person name="Kelly R."/>
            <person name="Blum P."/>
        </authorList>
    </citation>
    <scope>NUCLEOTIDE SEQUENCE [LARGE SCALE GENOMIC DNA]</scope>
    <source>
        <strain evidence="4 10">CuR1</strain>
    </source>
</reference>
<evidence type="ECO:0000313" key="12">
    <source>
        <dbReference type="Proteomes" id="UP000061362"/>
    </source>
</evidence>
<dbReference type="EMBL" id="CP008822">
    <property type="protein sequence ID" value="AIM27812.1"/>
    <property type="molecule type" value="Genomic_DNA"/>
</dbReference>
<keyword evidence="3" id="KW-0963">Cytoplasm</keyword>
<accession>A0A088E7V9</accession>
<dbReference type="EMBL" id="CP012174">
    <property type="protein sequence ID" value="AKV79150.1"/>
    <property type="molecule type" value="Genomic_DNA"/>
</dbReference>
<dbReference type="OMA" id="KIGPPWL"/>
<evidence type="ECO:0000313" key="9">
    <source>
        <dbReference type="EMBL" id="AKV83630.1"/>
    </source>
</evidence>
<dbReference type="GO" id="GO:0005737">
    <property type="term" value="C:cytoplasm"/>
    <property type="evidence" value="ECO:0007669"/>
    <property type="project" value="UniProtKB-SubCell"/>
</dbReference>
<dbReference type="EMBL" id="CP012173">
    <property type="protein sequence ID" value="AKV76899.1"/>
    <property type="molecule type" value="Genomic_DNA"/>
</dbReference>
<dbReference type="NCBIfam" id="NF002209">
    <property type="entry name" value="PRK01099.1-4"/>
    <property type="match status" value="1"/>
</dbReference>
<dbReference type="GO" id="GO:0006360">
    <property type="term" value="P:transcription by RNA polymerase I"/>
    <property type="evidence" value="ECO:0007669"/>
    <property type="project" value="TreeGrafter"/>
</dbReference>
<evidence type="ECO:0000313" key="5">
    <source>
        <dbReference type="EMBL" id="AKV74662.1"/>
    </source>
</evidence>
<keyword evidence="2 3" id="KW-0804">Transcription</keyword>
<evidence type="ECO:0000256" key="1">
    <source>
        <dbReference type="ARBA" id="ARBA00022478"/>
    </source>
</evidence>
<evidence type="ECO:0000313" key="13">
    <source>
        <dbReference type="Proteomes" id="UP000062398"/>
    </source>
</evidence>
<dbReference type="Pfam" id="PF01192">
    <property type="entry name" value="RNA_pol_Rpb6"/>
    <property type="match status" value="1"/>
</dbReference>
<dbReference type="Proteomes" id="UP000061362">
    <property type="component" value="Chromosome"/>
</dbReference>
<dbReference type="EMBL" id="CP012175">
    <property type="protein sequence ID" value="AKV81395.1"/>
    <property type="molecule type" value="Genomic_DNA"/>
</dbReference>
<comment type="catalytic activity">
    <reaction evidence="3">
        <text>RNA(n) + a ribonucleoside 5'-triphosphate = RNA(n+1) + diphosphate</text>
        <dbReference type="Rhea" id="RHEA:21248"/>
        <dbReference type="Rhea" id="RHEA-COMP:14527"/>
        <dbReference type="Rhea" id="RHEA-COMP:17342"/>
        <dbReference type="ChEBI" id="CHEBI:33019"/>
        <dbReference type="ChEBI" id="CHEBI:61557"/>
        <dbReference type="ChEBI" id="CHEBI:140395"/>
        <dbReference type="EC" id="2.7.7.6"/>
    </reaction>
</comment>
<organism evidence="4 10">
    <name type="scientific">Metallosphaera sedula</name>
    <dbReference type="NCBI Taxonomy" id="43687"/>
    <lineage>
        <taxon>Archaea</taxon>
        <taxon>Thermoproteota</taxon>
        <taxon>Thermoprotei</taxon>
        <taxon>Sulfolobales</taxon>
        <taxon>Sulfolobaceae</taxon>
        <taxon>Metallosphaera</taxon>
    </lineage>
</organism>
<proteinExistence type="inferred from homology"/>
<protein>
    <recommendedName>
        <fullName evidence="3">DNA-directed RNA polymerase subunit Rpo6</fullName>
        <ecNumber evidence="3">2.7.7.6</ecNumber>
    </recommendedName>
    <alternativeName>
        <fullName evidence="3">DNA-directed RNA polymerase subunit K</fullName>
    </alternativeName>
</protein>
<dbReference type="InterPro" id="IPR020708">
    <property type="entry name" value="DNA-dir_RNA_polK_14-18kDa_CS"/>
</dbReference>
<keyword evidence="1 3" id="KW-0240">DNA-directed RNA polymerase</keyword>
<keyword evidence="3 4" id="KW-0808">Transferase</keyword>
<dbReference type="PATRIC" id="fig|43687.5.peg.1807"/>
<evidence type="ECO:0000313" key="6">
    <source>
        <dbReference type="EMBL" id="AKV76899.1"/>
    </source>
</evidence>
<name>A0A088E7V9_9CREN</name>
<comment type="subunit">
    <text evidence="3">Part of the RNA polymerase complex.</text>
</comment>
<evidence type="ECO:0000313" key="15">
    <source>
        <dbReference type="Proteomes" id="UP000068832"/>
    </source>
</evidence>
<dbReference type="EMBL" id="CP012172">
    <property type="protein sequence ID" value="AKV74662.1"/>
    <property type="molecule type" value="Genomic_DNA"/>
</dbReference>
<gene>
    <name evidence="3" type="primary">rpo6</name>
    <name evidence="3" type="synonym">rpoK</name>
    <name evidence="4" type="ORF">HA72_1673</name>
    <name evidence="5" type="ORF">MsedA_1707</name>
    <name evidence="6" type="ORF">MsedB_1709</name>
    <name evidence="7" type="ORF">MsedC_1707</name>
    <name evidence="8" type="ORF">MsedD_1708</name>
    <name evidence="9" type="ORF">MsedE_1710</name>
</gene>
<dbReference type="GO" id="GO:0006366">
    <property type="term" value="P:transcription by RNA polymerase II"/>
    <property type="evidence" value="ECO:0007669"/>
    <property type="project" value="TreeGrafter"/>
</dbReference>
<dbReference type="EMBL" id="CP012176">
    <property type="protein sequence ID" value="AKV83630.1"/>
    <property type="molecule type" value="Genomic_DNA"/>
</dbReference>
<dbReference type="Proteomes" id="UP000062475">
    <property type="component" value="Chromosome"/>
</dbReference>
<comment type="similarity">
    <text evidence="3">Belongs to the archaeal Rpo6/eukaryotic RPB6 RNA polymerase subunit family.</text>
</comment>
<keyword evidence="3 4" id="KW-0548">Nucleotidyltransferase</keyword>
<dbReference type="NCBIfam" id="NF002208">
    <property type="entry name" value="PRK01099.1-3"/>
    <property type="match status" value="1"/>
</dbReference>
<reference evidence="12 13" key="2">
    <citation type="journal article" date="2015" name="Genome Announc.">
        <title>Complete Genome Sequences of Evolved Arsenate-Resistant Metallosphaera sedula Strains.</title>
        <authorList>
            <person name="Ai C."/>
            <person name="McCarthy S."/>
            <person name="Schackwitz W."/>
            <person name="Martin J."/>
            <person name="Lipzen A."/>
            <person name="Blum P."/>
        </authorList>
    </citation>
    <scope>NUCLEOTIDE SEQUENCE [LARGE SCALE GENOMIC DNA]</scope>
    <source>
        <strain evidence="7 13">ARS120-1</strain>
        <strain evidence="8 12">ARS120-2</strain>
        <strain evidence="5 15">ARS50-1</strain>
        <strain evidence="6 14">ARS50-2</strain>
    </source>
</reference>
<evidence type="ECO:0000313" key="10">
    <source>
        <dbReference type="Proteomes" id="UP000029084"/>
    </source>
</evidence>
<comment type="function">
    <text evidence="3">DNA-dependent RNA polymerase (RNAP) catalyzes the transcription of DNA into RNA using the four ribonucleoside triphosphates as substrates.</text>
</comment>
<dbReference type="Proteomes" id="UP000068832">
    <property type="component" value="Chromosome"/>
</dbReference>
<dbReference type="Proteomes" id="UP000056255">
    <property type="component" value="Chromosome"/>
</dbReference>
<comment type="subcellular location">
    <subcellularLocation>
        <location evidence="3">Cytoplasm</location>
    </subcellularLocation>
</comment>
<dbReference type="PANTHER" id="PTHR47227">
    <property type="entry name" value="DNA-DIRECTED RNA POLYMERASE SUBUNIT K"/>
    <property type="match status" value="1"/>
</dbReference>
<dbReference type="RefSeq" id="WP_012021615.1">
    <property type="nucleotide sequence ID" value="NZ_AP019770.1"/>
</dbReference>
<dbReference type="PROSITE" id="PS01111">
    <property type="entry name" value="RNA_POL_K_14KD"/>
    <property type="match status" value="1"/>
</dbReference>